<comment type="caution">
    <text evidence="1">The sequence shown here is derived from an EMBL/GenBank/DDBJ whole genome shotgun (WGS) entry which is preliminary data.</text>
</comment>
<evidence type="ECO:0000313" key="1">
    <source>
        <dbReference type="EMBL" id="MBB4771763.1"/>
    </source>
</evidence>
<accession>A0A7W7I7B0</accession>
<name>A0A7W7I7B0_9ACTN</name>
<evidence type="ECO:0000313" key="2">
    <source>
        <dbReference type="Proteomes" id="UP000549343"/>
    </source>
</evidence>
<reference evidence="1 2" key="1">
    <citation type="submission" date="2020-08" db="EMBL/GenBank/DDBJ databases">
        <title>Sequencing the genomes of 1000 actinobacteria strains.</title>
        <authorList>
            <person name="Klenk H.-P."/>
        </authorList>
    </citation>
    <scope>NUCLEOTIDE SEQUENCE [LARGE SCALE GENOMIC DNA]</scope>
    <source>
        <strain evidence="1 2">DSM 44772</strain>
    </source>
</reference>
<protein>
    <submittedName>
        <fullName evidence="1">Uncharacterized protein</fullName>
    </submittedName>
</protein>
<dbReference type="AlphaFoldDB" id="A0A7W7I7B0"/>
<gene>
    <name evidence="1" type="ORF">F4557_000181</name>
</gene>
<organism evidence="1 2">
    <name type="scientific">Actinomadura livida</name>
    <dbReference type="NCBI Taxonomy" id="79909"/>
    <lineage>
        <taxon>Bacteria</taxon>
        <taxon>Bacillati</taxon>
        <taxon>Actinomycetota</taxon>
        <taxon>Actinomycetes</taxon>
        <taxon>Streptosporangiales</taxon>
        <taxon>Thermomonosporaceae</taxon>
        <taxon>Actinomadura</taxon>
    </lineage>
</organism>
<proteinExistence type="predicted"/>
<dbReference type="EMBL" id="JACHMV010000001">
    <property type="protein sequence ID" value="MBB4771763.1"/>
    <property type="molecule type" value="Genomic_DNA"/>
</dbReference>
<dbReference type="Proteomes" id="UP000549343">
    <property type="component" value="Unassembled WGS sequence"/>
</dbReference>
<sequence>MMTTVLAAGTRVGDPVDSDISFKVAAVGSESR</sequence>